<evidence type="ECO:0000256" key="6">
    <source>
        <dbReference type="SAM" id="MobiDB-lite"/>
    </source>
</evidence>
<dbReference type="STRING" id="2025994.A0A2T3A2Z8"/>
<evidence type="ECO:0000256" key="2">
    <source>
        <dbReference type="ARBA" id="ARBA00022618"/>
    </source>
</evidence>
<dbReference type="GO" id="GO:0051301">
    <property type="term" value="P:cell division"/>
    <property type="evidence" value="ECO:0007669"/>
    <property type="project" value="UniProtKB-KW"/>
</dbReference>
<keyword evidence="3" id="KW-0677">Repeat</keyword>
<feature type="region of interest" description="Disordered" evidence="6">
    <location>
        <begin position="1956"/>
        <end position="1990"/>
    </location>
</feature>
<evidence type="ECO:0000256" key="5">
    <source>
        <dbReference type="ARBA" id="ARBA00023306"/>
    </source>
</evidence>
<feature type="domain" description="Anaphase-promoting complex subunit 1 middle" evidence="8">
    <location>
        <begin position="1026"/>
        <end position="1080"/>
    </location>
</feature>
<keyword evidence="5" id="KW-0131">Cell cycle</keyword>
<dbReference type="Pfam" id="PF12859">
    <property type="entry name" value="ANAPC1"/>
    <property type="match status" value="1"/>
</dbReference>
<feature type="compositionally biased region" description="Basic residues" evidence="6">
    <location>
        <begin position="312"/>
        <end position="322"/>
    </location>
</feature>
<feature type="domain" description="Anaphase-promoting complex subunit 1 N-terminal" evidence="7">
    <location>
        <begin position="23"/>
        <end position="754"/>
    </location>
</feature>
<dbReference type="InterPro" id="IPR046794">
    <property type="entry name" value="Apc1_MidN"/>
</dbReference>
<feature type="region of interest" description="Disordered" evidence="6">
    <location>
        <begin position="410"/>
        <end position="451"/>
    </location>
</feature>
<dbReference type="Gene3D" id="1.25.10.10">
    <property type="entry name" value="Leucine-rich Repeat Variant"/>
    <property type="match status" value="3"/>
</dbReference>
<name>A0A2T3A2Z8_9PEZI</name>
<protein>
    <submittedName>
        <fullName evidence="9">Uncharacterized protein</fullName>
    </submittedName>
</protein>
<dbReference type="PANTHER" id="PTHR12827">
    <property type="entry name" value="MEIOTIC CHECKPOINT REGULATOR TSG24 FAMILY MEMBER"/>
    <property type="match status" value="1"/>
</dbReference>
<evidence type="ECO:0000256" key="4">
    <source>
        <dbReference type="ARBA" id="ARBA00022776"/>
    </source>
</evidence>
<dbReference type="OrthoDB" id="26401at2759"/>
<dbReference type="Proteomes" id="UP000241462">
    <property type="component" value="Unassembled WGS sequence"/>
</dbReference>
<dbReference type="InterPro" id="IPR024990">
    <property type="entry name" value="Apc1"/>
</dbReference>
<keyword evidence="10" id="KW-1185">Reference proteome</keyword>
<sequence length="2015" mass="221407">MASVKSLGLHVPLGLDGQPVGTKFSWDTVTDDGGEDELIIVDKCVMWKRGGVFRKSFNFEIEKDEPILQALLTYFPTNDADGHATTTIKGATMDQSAAGRNKSRSKAQVNKLAKALVVFLKTQAHIFFLSGPSHIVHMPFEVESACAAPVGVIIQRKPRTHNVAPVGLRFPRVPPSSFVASQLSPWPHKHQDPSASFSVEGLALPRNLPLRLSSTMETMFDHPLETNDSQWPRIVCLTDPLLELGLVVTHSPDSRKRNAVSNAPFLDLSEEILHVQTVEDGLVLAVTADMEANQFTVWQLTYIENEDIFTKHQKKTKTKANRRQSSVQPRLSSPVVSTPNVSFSQEKAGPGSIPGKKRKSERRKSQSDDIAAALGAGEDLDKARRQSRRVSSLLARADLSASHERATFAEPSASFNRVEGRRLTSSQRGRRSSGPSRPRSSGAHGLGDPSHVRAADDLLDELRAGGDFDGFLSMGLEDHSFDGLSREILLTKVHSTPIDNVNVRYSLSAQPARTQYKVFIINSPPFTADESGRRDLLVGIQDPLDKRLQLLPLTIELRGAAMQRGSSRGTLPSLVSNTYEITPNILTRASSVVDSCKLFDAEQSMILILSENKDGQRELSVQAPWSAMTPLTLPMLYADNLGSLEYTGTHVNREVKGRRSVGSKISASDIARIRHSHPFAVVDLEDKSGQIHRIQIQLQPYSPQVRKLLQVCRSILPTDVSEKMLAGWWHVMNWMEETRADTTDREWSAFVVLIFTIFFSLASPMTAIETMEPTPAPRLRRSMDASAGSYEKMLPFAASSASSCPPWTSNRAWRWMVDDETPAIPQVNTNTSSDDFMNMHVRLAKSYMQSVRGQNALSPSNGYLPTALNRAPGERVGAAWAIICGLHLFVEEGKLDIMQPEQYSPGRTDIRAIICQIGQWLGWHEFVALHELGLQTDFEPRNHCDLSTAGLPRPQRLDSVFDWIESQFAGDQSVEFPTLADIYATIAQKPISADDAYRRWSSVMPRTFMFKRLFSYLTPDISHSGMVELMHRCGFTVEILETLPEAVLTPLKDAISMCQSRPPSAWPTELLSLVHRSDIATMLKQHKPQHNLAASAAPPSHIATKDFKAICAGVERPFSHKPLQSEASERQTIIQTIFREDRRLVEAEGMLTTKHARVIHCNAEPNWSESELLEKQKEQVTVIATGTLAVPSGRGLMKFGLRFPLPTERFEIGGFNLTCMVKPTNILVNADKSLFVEEKVNWAFFHQGAAAGLEISPLAKGIDNNWIIYNKPSGEPSNRHAGFLLALGLNGHLKSVVKWVAFKYLTTKHTMTSIGLLLGLAASFLGTMDNLITRVLTVHITRLLPPGSAELNLSHLTQTAGLMGIGLVYCQSQHRRMSEIMMSEIEHNEDENEEDPLRNEGYRLAAGFALGLINLGKGADLRGLHDMRLTEKLLTLASTAKKVELVNVLDRAAPGAVVAVALMFMKSEDHIVARKVDVPDSVLQFTYVRPDVLLLRTLAKNLILWSRIEPTVEWIRSSLPVDYRWRHVLQGPKSLRSKDMSFYSILAGLLFSLGLRFAGSGDLRVRNLLVKYLDKFRDLVKQPAECYDAQLARKNVQMCQDLVALSAASVMAGTGDLEVLRRLRSLHGRDDPDTSYGSHMAAHLAIGALFLGSGTTTFSTSDLAVASLLISFYPVFPSSIQDNRAHLQAFRHFWVFAADPRCLISKDIATGAPISIPILIKMKSSSTGVLSIIKQNSPTKARSSKARQAAAATAKSAEPVVLRRQTPCLLPLLDEISSVRTDATALGYWNLELDFEHKPTLAAEFRKNQTLNLRRRPLHEGVFGATLRALGRDSLADERGGGAGGGAGVGPGAGSSSLAVNDPLDWVFELSALKDLTHAERAMVLDRSVVEGGSEEAAATQVDARLAFESGLDGWSRESLEGLRLLFAWVEKRAGNGGGGGDGGIVGSEAAVSVAGGKGKGRKMKKGKNVGDGASAGESGHEDQDKGEGWWLRDGVVEGLRGKAWSVAMQEGRDV</sequence>
<dbReference type="FunFam" id="1.25.10.10:FF:000531">
    <property type="entry name" value="Negative regulator of mitosis"/>
    <property type="match status" value="1"/>
</dbReference>
<organism evidence="9 10">
    <name type="scientific">Coniella lustricola</name>
    <dbReference type="NCBI Taxonomy" id="2025994"/>
    <lineage>
        <taxon>Eukaryota</taxon>
        <taxon>Fungi</taxon>
        <taxon>Dikarya</taxon>
        <taxon>Ascomycota</taxon>
        <taxon>Pezizomycotina</taxon>
        <taxon>Sordariomycetes</taxon>
        <taxon>Sordariomycetidae</taxon>
        <taxon>Diaporthales</taxon>
        <taxon>Schizoparmaceae</taxon>
        <taxon>Coniella</taxon>
    </lineage>
</organism>
<gene>
    <name evidence="9" type="ORF">BD289DRAFT_484154</name>
</gene>
<dbReference type="GO" id="GO:0070979">
    <property type="term" value="P:protein K11-linked ubiquitination"/>
    <property type="evidence" value="ECO:0007669"/>
    <property type="project" value="TreeGrafter"/>
</dbReference>
<dbReference type="GO" id="GO:0007091">
    <property type="term" value="P:metaphase/anaphase transition of mitotic cell cycle"/>
    <property type="evidence" value="ECO:0007669"/>
    <property type="project" value="TreeGrafter"/>
</dbReference>
<feature type="compositionally biased region" description="Basic and acidic residues" evidence="6">
    <location>
        <begin position="1979"/>
        <end position="1988"/>
    </location>
</feature>
<reference evidence="9 10" key="1">
    <citation type="journal article" date="2018" name="Mycol. Prog.">
        <title>Coniella lustricola, a new species from submerged detritus.</title>
        <authorList>
            <person name="Raudabaugh D.B."/>
            <person name="Iturriaga T."/>
            <person name="Carver A."/>
            <person name="Mondo S."/>
            <person name="Pangilinan J."/>
            <person name="Lipzen A."/>
            <person name="He G."/>
            <person name="Amirebrahimi M."/>
            <person name="Grigoriev I.V."/>
            <person name="Miller A.N."/>
        </authorList>
    </citation>
    <scope>NUCLEOTIDE SEQUENCE [LARGE SCALE GENOMIC DNA]</scope>
    <source>
        <strain evidence="9 10">B22-T-1</strain>
    </source>
</reference>
<accession>A0A2T3A2Z8</accession>
<evidence type="ECO:0000256" key="1">
    <source>
        <dbReference type="ARBA" id="ARBA00010547"/>
    </source>
</evidence>
<dbReference type="InterPro" id="IPR049255">
    <property type="entry name" value="Apc1_N"/>
</dbReference>
<evidence type="ECO:0000313" key="9">
    <source>
        <dbReference type="EMBL" id="PSR81947.1"/>
    </source>
</evidence>
<evidence type="ECO:0000313" key="10">
    <source>
        <dbReference type="Proteomes" id="UP000241462"/>
    </source>
</evidence>
<feature type="region of interest" description="Disordered" evidence="6">
    <location>
        <begin position="312"/>
        <end position="368"/>
    </location>
</feature>
<keyword evidence="4" id="KW-0498">Mitosis</keyword>
<comment type="similarity">
    <text evidence="1">Belongs to the APC1 family.</text>
</comment>
<feature type="compositionally biased region" description="Basic residues" evidence="6">
    <location>
        <begin position="1959"/>
        <end position="1968"/>
    </location>
</feature>
<dbReference type="PANTHER" id="PTHR12827:SF3">
    <property type="entry name" value="ANAPHASE-PROMOTING COMPLEX SUBUNIT 1"/>
    <property type="match status" value="1"/>
</dbReference>
<dbReference type="GO" id="GO:0031145">
    <property type="term" value="P:anaphase-promoting complex-dependent catabolic process"/>
    <property type="evidence" value="ECO:0007669"/>
    <property type="project" value="TreeGrafter"/>
</dbReference>
<keyword evidence="2" id="KW-0132">Cell division</keyword>
<feature type="compositionally biased region" description="Low complexity" evidence="6">
    <location>
        <begin position="423"/>
        <end position="442"/>
    </location>
</feature>
<dbReference type="GO" id="GO:0005680">
    <property type="term" value="C:anaphase-promoting complex"/>
    <property type="evidence" value="ECO:0007669"/>
    <property type="project" value="InterPro"/>
</dbReference>
<proteinExistence type="inferred from homology"/>
<dbReference type="InterPro" id="IPR011989">
    <property type="entry name" value="ARM-like"/>
</dbReference>
<evidence type="ECO:0000259" key="7">
    <source>
        <dbReference type="Pfam" id="PF12859"/>
    </source>
</evidence>
<dbReference type="Pfam" id="PF20518">
    <property type="entry name" value="Apc1_MidN"/>
    <property type="match status" value="1"/>
</dbReference>
<dbReference type="InParanoid" id="A0A2T3A2Z8"/>
<dbReference type="EMBL" id="KZ678490">
    <property type="protein sequence ID" value="PSR81947.1"/>
    <property type="molecule type" value="Genomic_DNA"/>
</dbReference>
<feature type="compositionally biased region" description="Polar residues" evidence="6">
    <location>
        <begin position="323"/>
        <end position="345"/>
    </location>
</feature>
<evidence type="ECO:0000256" key="3">
    <source>
        <dbReference type="ARBA" id="ARBA00022737"/>
    </source>
</evidence>
<dbReference type="FunFam" id="1.25.10.10:FF:000400">
    <property type="entry name" value="20S cyclosome subunit (APC1/BimE), putative"/>
    <property type="match status" value="1"/>
</dbReference>
<dbReference type="GO" id="GO:0060090">
    <property type="term" value="F:molecular adaptor activity"/>
    <property type="evidence" value="ECO:0007669"/>
    <property type="project" value="TreeGrafter"/>
</dbReference>
<evidence type="ECO:0000259" key="8">
    <source>
        <dbReference type="Pfam" id="PF20518"/>
    </source>
</evidence>